<name>A0A834NJ64_VESPE</name>
<proteinExistence type="predicted"/>
<accession>A0A834NJ64</accession>
<gene>
    <name evidence="1" type="ORF">H0235_013567</name>
</gene>
<dbReference type="AlphaFoldDB" id="A0A834NJ64"/>
<evidence type="ECO:0000313" key="2">
    <source>
        <dbReference type="Proteomes" id="UP000600918"/>
    </source>
</evidence>
<protein>
    <submittedName>
        <fullName evidence="1">Uncharacterized protein</fullName>
    </submittedName>
</protein>
<reference evidence="1" key="1">
    <citation type="journal article" date="2020" name="G3 (Bethesda)">
        <title>High-Quality Assemblies for Three Invasive Social Wasps from the &lt;i&gt;Vespula&lt;/i&gt; Genus.</title>
        <authorList>
            <person name="Harrop T.W.R."/>
            <person name="Guhlin J."/>
            <person name="McLaughlin G.M."/>
            <person name="Permina E."/>
            <person name="Stockwell P."/>
            <person name="Gilligan J."/>
            <person name="Le Lec M.F."/>
            <person name="Gruber M.A.M."/>
            <person name="Quinn O."/>
            <person name="Lovegrove M."/>
            <person name="Duncan E.J."/>
            <person name="Remnant E.J."/>
            <person name="Van Eeckhoven J."/>
            <person name="Graham B."/>
            <person name="Knapp R.A."/>
            <person name="Langford K.W."/>
            <person name="Kronenberg Z."/>
            <person name="Press M.O."/>
            <person name="Eacker S.M."/>
            <person name="Wilson-Rankin E.E."/>
            <person name="Purcell J."/>
            <person name="Lester P.J."/>
            <person name="Dearden P.K."/>
        </authorList>
    </citation>
    <scope>NUCLEOTIDE SEQUENCE</scope>
    <source>
        <strain evidence="1">Volc-1</strain>
    </source>
</reference>
<evidence type="ECO:0000313" key="1">
    <source>
        <dbReference type="EMBL" id="KAF7410960.1"/>
    </source>
</evidence>
<keyword evidence="2" id="KW-1185">Reference proteome</keyword>
<sequence length="131" mass="14363">MSMTSTLEVPEFSIDIGAGTRLKARKAVARTYKGLVEFVYGGRCTADTQGLYTDSEFSGRSTLKEMSFPQSLLPSFSLPLPKLFELFHDKEVHKCGSVPAVLTDRTYLQTNSSLVTSISFLSISSLEKPAT</sequence>
<dbReference type="Proteomes" id="UP000600918">
    <property type="component" value="Unassembled WGS sequence"/>
</dbReference>
<comment type="caution">
    <text evidence="1">The sequence shown here is derived from an EMBL/GenBank/DDBJ whole genome shotgun (WGS) entry which is preliminary data.</text>
</comment>
<dbReference type="EMBL" id="JACSDY010000013">
    <property type="protein sequence ID" value="KAF7410960.1"/>
    <property type="molecule type" value="Genomic_DNA"/>
</dbReference>
<organism evidence="1 2">
    <name type="scientific">Vespula pensylvanica</name>
    <name type="common">Western yellow jacket</name>
    <name type="synonym">Wasp</name>
    <dbReference type="NCBI Taxonomy" id="30213"/>
    <lineage>
        <taxon>Eukaryota</taxon>
        <taxon>Metazoa</taxon>
        <taxon>Ecdysozoa</taxon>
        <taxon>Arthropoda</taxon>
        <taxon>Hexapoda</taxon>
        <taxon>Insecta</taxon>
        <taxon>Pterygota</taxon>
        <taxon>Neoptera</taxon>
        <taxon>Endopterygota</taxon>
        <taxon>Hymenoptera</taxon>
        <taxon>Apocrita</taxon>
        <taxon>Aculeata</taxon>
        <taxon>Vespoidea</taxon>
        <taxon>Vespidae</taxon>
        <taxon>Vespinae</taxon>
        <taxon>Vespula</taxon>
    </lineage>
</organism>